<evidence type="ECO:0000256" key="6">
    <source>
        <dbReference type="ARBA" id="ARBA00022843"/>
    </source>
</evidence>
<keyword evidence="9" id="KW-0539">Nucleus</keyword>
<accession>A0AAW0UHE4</accession>
<feature type="region of interest" description="Disordered" evidence="14">
    <location>
        <begin position="148"/>
        <end position="181"/>
    </location>
</feature>
<evidence type="ECO:0000313" key="16">
    <source>
        <dbReference type="EMBL" id="KAK8399552.1"/>
    </source>
</evidence>
<name>A0AAW0UHE4_SCYPA</name>
<feature type="domain" description="KANL2-like probable zinc-finger" evidence="15">
    <location>
        <begin position="309"/>
        <end position="366"/>
    </location>
</feature>
<dbReference type="GO" id="GO:0006325">
    <property type="term" value="P:chromatin organization"/>
    <property type="evidence" value="ECO:0007669"/>
    <property type="project" value="UniProtKB-KW"/>
</dbReference>
<dbReference type="InterPro" id="IPR026316">
    <property type="entry name" value="NSL2"/>
</dbReference>
<keyword evidence="7" id="KW-0156">Chromatin regulator</keyword>
<feature type="region of interest" description="Disordered" evidence="14">
    <location>
        <begin position="427"/>
        <end position="507"/>
    </location>
</feature>
<comment type="subcellular location">
    <subcellularLocation>
        <location evidence="2">Mitochondrion</location>
    </subcellularLocation>
    <subcellularLocation>
        <location evidence="1">Nucleus</location>
    </subcellularLocation>
</comment>
<gene>
    <name evidence="16" type="ORF">O3P69_003544</name>
</gene>
<keyword evidence="17" id="KW-1185">Reference proteome</keyword>
<evidence type="ECO:0000256" key="8">
    <source>
        <dbReference type="ARBA" id="ARBA00023128"/>
    </source>
</evidence>
<evidence type="ECO:0000256" key="5">
    <source>
        <dbReference type="ARBA" id="ARBA00022553"/>
    </source>
</evidence>
<reference evidence="16 17" key="1">
    <citation type="submission" date="2023-03" db="EMBL/GenBank/DDBJ databases">
        <title>High-quality genome of Scylla paramamosain provides insights in environmental adaptation.</title>
        <authorList>
            <person name="Zhang L."/>
        </authorList>
    </citation>
    <scope>NUCLEOTIDE SEQUENCE [LARGE SCALE GENOMIC DNA]</scope>
    <source>
        <strain evidence="16">LZ_2023a</strain>
        <tissue evidence="16">Muscle</tissue>
    </source>
</reference>
<dbReference type="GO" id="GO:0044545">
    <property type="term" value="C:NSL complex"/>
    <property type="evidence" value="ECO:0007669"/>
    <property type="project" value="TreeGrafter"/>
</dbReference>
<evidence type="ECO:0000259" key="15">
    <source>
        <dbReference type="Pfam" id="PF13891"/>
    </source>
</evidence>
<evidence type="ECO:0000256" key="7">
    <source>
        <dbReference type="ARBA" id="ARBA00022853"/>
    </source>
</evidence>
<evidence type="ECO:0000256" key="9">
    <source>
        <dbReference type="ARBA" id="ARBA00023242"/>
    </source>
</evidence>
<keyword evidence="5" id="KW-0597">Phosphoprotein</keyword>
<dbReference type="InterPro" id="IPR025927">
    <property type="entry name" value="Znf_KANL2-like"/>
</dbReference>
<dbReference type="EMBL" id="JARAKH010000011">
    <property type="protein sequence ID" value="KAK8399552.1"/>
    <property type="molecule type" value="Genomic_DNA"/>
</dbReference>
<evidence type="ECO:0000256" key="11">
    <source>
        <dbReference type="ARBA" id="ARBA00033378"/>
    </source>
</evidence>
<proteinExistence type="predicted"/>
<dbReference type="AlphaFoldDB" id="A0AAW0UHE4"/>
<evidence type="ECO:0000256" key="4">
    <source>
        <dbReference type="ARBA" id="ARBA00022499"/>
    </source>
</evidence>
<keyword evidence="4" id="KW-1017">Isopeptide bond</keyword>
<comment type="function">
    <text evidence="12">Non-catalytic component of the NSL histone acetyltransferase complex, a multiprotein complex that mediates histone H4 acetylation at 'Lys-5'- and 'Lys-8' (H4K5ac and H4K8ac) at transcription start sites and promotes transcription initiation. Required for NSL complex stability and for transcription of intraciliary transport genes in both ciliated and non-ciliated cells by regulating histone H4 acetylation at 'Lys-5'- and 'Lys-12' (H4K5ac and H4K12ac). This is necessary for cilium assembly in ciliated cells and for organization of the microtubule cytoskeleton in non-ciliated cells. Required within the NSL complex to maintain nuclear architecture stability by promoting KAT8-mediated acetylation of lamin LMNA.</text>
</comment>
<dbReference type="Pfam" id="PF13891">
    <property type="entry name" value="zf-C3HC3H_KANSL2"/>
    <property type="match status" value="2"/>
</dbReference>
<feature type="region of interest" description="Disordered" evidence="14">
    <location>
        <begin position="376"/>
        <end position="413"/>
    </location>
</feature>
<evidence type="ECO:0000256" key="3">
    <source>
        <dbReference type="ARBA" id="ARBA00015508"/>
    </source>
</evidence>
<evidence type="ECO:0000256" key="12">
    <source>
        <dbReference type="ARBA" id="ARBA00093359"/>
    </source>
</evidence>
<evidence type="ECO:0000256" key="2">
    <source>
        <dbReference type="ARBA" id="ARBA00004173"/>
    </source>
</evidence>
<evidence type="ECO:0000256" key="14">
    <source>
        <dbReference type="SAM" id="MobiDB-lite"/>
    </source>
</evidence>
<sequence>MSVRSGRVVKTMRTLTRPAPEASCAFTTYSCSLPRLDGFEYCTRHILEDKSAPFRQCNYIFTSTGKRCLRPAPTSDRKEGIYRYCLEHSRRSLVVRQRAARKTCPRQTPETLLSMLSHHQMDTHTTGQNAIPDPASVPGLASSVLEYASDTDSEEETVTFPQDSFPRREADSELDSADSDVDPLEHAEVFTTEEITRIYLEKLQKLKSMYVGEYKRLIHILRESRRKYLQAVRQEKESMASIHDQPKPTPEERQAYEQLKALARYHKHLSTHSLLYRQQLERRLQVTEGVNYKPGTSIGCVKCVYSEGSWRCGEKSVPLSKYCSKHILHDPNQVLFGACGVRKCGDDQCSIPVVSLPYATTCIYHTPVPNPIPVSSAPVEEVDSTPSGMGEEDLYGHSSYSHLPPPGPRNIIDLPESHSFIVTEVPPDNVMEEDDAPEESTEAETPAQDSAVRNDGQPPDDAKDKDPPSGNTSDKPQESAMDTSMGEPQTESQGKKDAPPEQIVTNT</sequence>
<protein>
    <recommendedName>
        <fullName evidence="3">KAT8 regulatory NSL complex subunit 2</fullName>
    </recommendedName>
    <alternativeName>
        <fullName evidence="11">NSL complex protein NSL2</fullName>
    </alternativeName>
    <alternativeName>
        <fullName evidence="10">Non-specific lethal 2 homolog</fullName>
    </alternativeName>
</protein>
<keyword evidence="6" id="KW-0832">Ubl conjugation</keyword>
<feature type="compositionally biased region" description="Acidic residues" evidence="14">
    <location>
        <begin position="430"/>
        <end position="442"/>
    </location>
</feature>
<comment type="caution">
    <text evidence="16">The sequence shown here is derived from an EMBL/GenBank/DDBJ whole genome shotgun (WGS) entry which is preliminary data.</text>
</comment>
<evidence type="ECO:0000313" key="17">
    <source>
        <dbReference type="Proteomes" id="UP001487740"/>
    </source>
</evidence>
<dbReference type="GO" id="GO:0005634">
    <property type="term" value="C:nucleus"/>
    <property type="evidence" value="ECO:0007669"/>
    <property type="project" value="UniProtKB-SubCell"/>
</dbReference>
<dbReference type="GO" id="GO:0005739">
    <property type="term" value="C:mitochondrion"/>
    <property type="evidence" value="ECO:0007669"/>
    <property type="project" value="UniProtKB-SubCell"/>
</dbReference>
<dbReference type="Proteomes" id="UP001487740">
    <property type="component" value="Unassembled WGS sequence"/>
</dbReference>
<evidence type="ECO:0000256" key="13">
    <source>
        <dbReference type="ARBA" id="ARBA00093543"/>
    </source>
</evidence>
<keyword evidence="8" id="KW-0496">Mitochondrion</keyword>
<dbReference type="PANTHER" id="PTHR13453:SF1">
    <property type="entry name" value="KAT8 REGULATORY NSL COMPLEX SUBUNIT 2"/>
    <property type="match status" value="1"/>
</dbReference>
<evidence type="ECO:0000256" key="1">
    <source>
        <dbReference type="ARBA" id="ARBA00004123"/>
    </source>
</evidence>
<organism evidence="16 17">
    <name type="scientific">Scylla paramamosain</name>
    <name type="common">Mud crab</name>
    <dbReference type="NCBI Taxonomy" id="85552"/>
    <lineage>
        <taxon>Eukaryota</taxon>
        <taxon>Metazoa</taxon>
        <taxon>Ecdysozoa</taxon>
        <taxon>Arthropoda</taxon>
        <taxon>Crustacea</taxon>
        <taxon>Multicrustacea</taxon>
        <taxon>Malacostraca</taxon>
        <taxon>Eumalacostraca</taxon>
        <taxon>Eucarida</taxon>
        <taxon>Decapoda</taxon>
        <taxon>Pleocyemata</taxon>
        <taxon>Brachyura</taxon>
        <taxon>Eubrachyura</taxon>
        <taxon>Portunoidea</taxon>
        <taxon>Portunidae</taxon>
        <taxon>Portuninae</taxon>
        <taxon>Scylla</taxon>
    </lineage>
</organism>
<feature type="domain" description="KANL2-like probable zinc-finger" evidence="15">
    <location>
        <begin position="24"/>
        <end position="89"/>
    </location>
</feature>
<feature type="compositionally biased region" description="Polar residues" evidence="14">
    <location>
        <begin position="469"/>
        <end position="492"/>
    </location>
</feature>
<comment type="subunit">
    <text evidence="13">Component of the NSL complex at least composed of KAT8/MOF, KANSL1, KANSL2, KANSL3, MCRS1, PHF20, OGT1/OGT, WDR5 and HCFC1.</text>
</comment>
<evidence type="ECO:0000256" key="10">
    <source>
        <dbReference type="ARBA" id="ARBA00032947"/>
    </source>
</evidence>
<dbReference type="PANTHER" id="PTHR13453">
    <property type="entry name" value="KAT8 REGULATORY NSL COMPLEX SUBUNIT 2"/>
    <property type="match status" value="1"/>
</dbReference>
<feature type="compositionally biased region" description="Acidic residues" evidence="14">
    <location>
        <begin position="172"/>
        <end position="181"/>
    </location>
</feature>